<evidence type="ECO:0000256" key="1">
    <source>
        <dbReference type="SAM" id="MobiDB-lite"/>
    </source>
</evidence>
<sequence length="181" mass="19832">MNSHESNLSAHAFGVNERNRHISHRARGKSRDCPAYKLLTLNRRVHYSTSDGREYGAHLGRAARDGDESNYFLNEDEQTGFQGRSLRANINFPPPAAPAGRGGRRPADASIKSLTYDDVTGQPKLKTAANDSRLGILPFCMLNSFPDSSAPACAAATERRRRPPPPAAARRPRRPQGALTN</sequence>
<organism evidence="2 3">
    <name type="scientific">Eumeta variegata</name>
    <name type="common">Bagworm moth</name>
    <name type="synonym">Eumeta japonica</name>
    <dbReference type="NCBI Taxonomy" id="151549"/>
    <lineage>
        <taxon>Eukaryota</taxon>
        <taxon>Metazoa</taxon>
        <taxon>Ecdysozoa</taxon>
        <taxon>Arthropoda</taxon>
        <taxon>Hexapoda</taxon>
        <taxon>Insecta</taxon>
        <taxon>Pterygota</taxon>
        <taxon>Neoptera</taxon>
        <taxon>Endopterygota</taxon>
        <taxon>Lepidoptera</taxon>
        <taxon>Glossata</taxon>
        <taxon>Ditrysia</taxon>
        <taxon>Tineoidea</taxon>
        <taxon>Psychidae</taxon>
        <taxon>Oiketicinae</taxon>
        <taxon>Eumeta</taxon>
    </lineage>
</organism>
<dbReference type="EMBL" id="BGZK01001788">
    <property type="protein sequence ID" value="GBP86332.1"/>
    <property type="molecule type" value="Genomic_DNA"/>
</dbReference>
<dbReference type="Proteomes" id="UP000299102">
    <property type="component" value="Unassembled WGS sequence"/>
</dbReference>
<gene>
    <name evidence="2" type="ORF">EVAR_62935_1</name>
</gene>
<reference evidence="2 3" key="1">
    <citation type="journal article" date="2019" name="Commun. Biol.">
        <title>The bagworm genome reveals a unique fibroin gene that provides high tensile strength.</title>
        <authorList>
            <person name="Kono N."/>
            <person name="Nakamura H."/>
            <person name="Ohtoshi R."/>
            <person name="Tomita M."/>
            <person name="Numata K."/>
            <person name="Arakawa K."/>
        </authorList>
    </citation>
    <scope>NUCLEOTIDE SEQUENCE [LARGE SCALE GENOMIC DNA]</scope>
</reference>
<accession>A0A4C1ZFY2</accession>
<feature type="region of interest" description="Disordered" evidence="1">
    <location>
        <begin position="150"/>
        <end position="181"/>
    </location>
</feature>
<protein>
    <submittedName>
        <fullName evidence="2">Uncharacterized protein</fullName>
    </submittedName>
</protein>
<evidence type="ECO:0000313" key="3">
    <source>
        <dbReference type="Proteomes" id="UP000299102"/>
    </source>
</evidence>
<evidence type="ECO:0000313" key="2">
    <source>
        <dbReference type="EMBL" id="GBP86332.1"/>
    </source>
</evidence>
<comment type="caution">
    <text evidence="2">The sequence shown here is derived from an EMBL/GenBank/DDBJ whole genome shotgun (WGS) entry which is preliminary data.</text>
</comment>
<name>A0A4C1ZFY2_EUMVA</name>
<keyword evidence="3" id="KW-1185">Reference proteome</keyword>
<feature type="region of interest" description="Disordered" evidence="1">
    <location>
        <begin position="1"/>
        <end position="29"/>
    </location>
</feature>
<proteinExistence type="predicted"/>
<dbReference type="AlphaFoldDB" id="A0A4C1ZFY2"/>